<evidence type="ECO:0000313" key="2">
    <source>
        <dbReference type="EMBL" id="WZF88411.1"/>
    </source>
</evidence>
<organism evidence="2 3">
    <name type="scientific">Marinobacter metalliresistant</name>
    <dbReference type="NCBI Taxonomy" id="2961995"/>
    <lineage>
        <taxon>Bacteria</taxon>
        <taxon>Pseudomonadati</taxon>
        <taxon>Pseudomonadota</taxon>
        <taxon>Gammaproteobacteria</taxon>
        <taxon>Pseudomonadales</taxon>
        <taxon>Marinobacteraceae</taxon>
        <taxon>Marinobacter</taxon>
    </lineage>
</organism>
<feature type="region of interest" description="Disordered" evidence="1">
    <location>
        <begin position="42"/>
        <end position="102"/>
    </location>
</feature>
<proteinExistence type="predicted"/>
<dbReference type="EMBL" id="CP101118">
    <property type="protein sequence ID" value="WZF88411.1"/>
    <property type="molecule type" value="Genomic_DNA"/>
</dbReference>
<dbReference type="RefSeq" id="WP_341581504.1">
    <property type="nucleotide sequence ID" value="NZ_CP101118.1"/>
</dbReference>
<dbReference type="Proteomes" id="UP001475781">
    <property type="component" value="Chromosome"/>
</dbReference>
<sequence>MSNAADGDVKVLELTLHGRLVGYLAGFSTGRNVLSFAEEFKKDRDRHSHGPGGHSRQRFIDPRKSEGREVRKTQIRKQVLAGGRPDEIFHEGKGRSLQTDKE</sequence>
<protein>
    <submittedName>
        <fullName evidence="2">Uncharacterized protein</fullName>
    </submittedName>
</protein>
<reference evidence="2 3" key="1">
    <citation type="submission" date="2022-07" db="EMBL/GenBank/DDBJ databases">
        <title>A copper resistant bacterium isolated from sediment samples of deep sea hydrothermal areas.</title>
        <authorList>
            <person name="Zeng X."/>
        </authorList>
    </citation>
    <scope>NUCLEOTIDE SEQUENCE [LARGE SCALE GENOMIC DNA]</scope>
    <source>
        <strain evidence="3">CuT 6</strain>
    </source>
</reference>
<gene>
    <name evidence="2" type="ORF">NLK58_19210</name>
</gene>
<feature type="compositionally biased region" description="Basic and acidic residues" evidence="1">
    <location>
        <begin position="58"/>
        <end position="72"/>
    </location>
</feature>
<evidence type="ECO:0000313" key="3">
    <source>
        <dbReference type="Proteomes" id="UP001475781"/>
    </source>
</evidence>
<name>A0ABZ2W108_9GAMM</name>
<keyword evidence="3" id="KW-1185">Reference proteome</keyword>
<accession>A0ABZ2W108</accession>
<evidence type="ECO:0000256" key="1">
    <source>
        <dbReference type="SAM" id="MobiDB-lite"/>
    </source>
</evidence>
<feature type="compositionally biased region" description="Basic and acidic residues" evidence="1">
    <location>
        <begin position="84"/>
        <end position="102"/>
    </location>
</feature>